<evidence type="ECO:0000256" key="1">
    <source>
        <dbReference type="SAM" id="Phobius"/>
    </source>
</evidence>
<keyword evidence="1" id="KW-1133">Transmembrane helix</keyword>
<gene>
    <name evidence="2" type="ORF">LIER_34718</name>
</gene>
<protein>
    <submittedName>
        <fullName evidence="2">Uncharacterized protein</fullName>
    </submittedName>
</protein>
<accession>A0AAV3S386</accession>
<keyword evidence="1" id="KW-0812">Transmembrane</keyword>
<name>A0AAV3S386_LITER</name>
<proteinExistence type="predicted"/>
<keyword evidence="1" id="KW-0472">Membrane</keyword>
<reference evidence="2 3" key="1">
    <citation type="submission" date="2024-01" db="EMBL/GenBank/DDBJ databases">
        <title>The complete chloroplast genome sequence of Lithospermum erythrorhizon: insights into the phylogenetic relationship among Boraginaceae species and the maternal lineages of purple gromwells.</title>
        <authorList>
            <person name="Okada T."/>
            <person name="Watanabe K."/>
        </authorList>
    </citation>
    <scope>NUCLEOTIDE SEQUENCE [LARGE SCALE GENOMIC DNA]</scope>
</reference>
<evidence type="ECO:0000313" key="2">
    <source>
        <dbReference type="EMBL" id="GAA0187430.1"/>
    </source>
</evidence>
<dbReference type="AlphaFoldDB" id="A0AAV3S386"/>
<evidence type="ECO:0000313" key="3">
    <source>
        <dbReference type="Proteomes" id="UP001454036"/>
    </source>
</evidence>
<comment type="caution">
    <text evidence="2">The sequence shown here is derived from an EMBL/GenBank/DDBJ whole genome shotgun (WGS) entry which is preliminary data.</text>
</comment>
<dbReference type="EMBL" id="BAABME010014697">
    <property type="protein sequence ID" value="GAA0187430.1"/>
    <property type="molecule type" value="Genomic_DNA"/>
</dbReference>
<organism evidence="2 3">
    <name type="scientific">Lithospermum erythrorhizon</name>
    <name type="common">Purple gromwell</name>
    <name type="synonym">Lithospermum officinale var. erythrorhizon</name>
    <dbReference type="NCBI Taxonomy" id="34254"/>
    <lineage>
        <taxon>Eukaryota</taxon>
        <taxon>Viridiplantae</taxon>
        <taxon>Streptophyta</taxon>
        <taxon>Embryophyta</taxon>
        <taxon>Tracheophyta</taxon>
        <taxon>Spermatophyta</taxon>
        <taxon>Magnoliopsida</taxon>
        <taxon>eudicotyledons</taxon>
        <taxon>Gunneridae</taxon>
        <taxon>Pentapetalae</taxon>
        <taxon>asterids</taxon>
        <taxon>lamiids</taxon>
        <taxon>Boraginales</taxon>
        <taxon>Boraginaceae</taxon>
        <taxon>Boraginoideae</taxon>
        <taxon>Lithospermeae</taxon>
        <taxon>Lithospermum</taxon>
    </lineage>
</organism>
<dbReference type="Proteomes" id="UP001454036">
    <property type="component" value="Unassembled WGS sequence"/>
</dbReference>
<sequence>MLEANGGGVRGRRGGRVQLVEGYGHGALDQDHGLEGWEDQLGPGRPGVWAALVHALVFGPVWSVFVGAGGFWAMGEADRQMVGASGLVIQGQI</sequence>
<feature type="transmembrane region" description="Helical" evidence="1">
    <location>
        <begin position="48"/>
        <end position="73"/>
    </location>
</feature>
<keyword evidence="3" id="KW-1185">Reference proteome</keyword>